<dbReference type="GO" id="GO:0070181">
    <property type="term" value="F:small ribosomal subunit rRNA binding"/>
    <property type="evidence" value="ECO:0007669"/>
    <property type="project" value="TreeGrafter"/>
</dbReference>
<dbReference type="InterPro" id="IPR023029">
    <property type="entry name" value="Ribosomal_uS15_arc_euk"/>
</dbReference>
<evidence type="ECO:0000256" key="3">
    <source>
        <dbReference type="ARBA" id="ARBA00023274"/>
    </source>
</evidence>
<evidence type="ECO:0000256" key="1">
    <source>
        <dbReference type="ARBA" id="ARBA00008434"/>
    </source>
</evidence>
<evidence type="ECO:0000259" key="5">
    <source>
        <dbReference type="SMART" id="SM01386"/>
    </source>
</evidence>
<comment type="similarity">
    <text evidence="1 4">Belongs to the universal ribosomal protein uS15 family.</text>
</comment>
<dbReference type="Pfam" id="PF08069">
    <property type="entry name" value="Ribosomal_S13_N"/>
    <property type="match status" value="1"/>
</dbReference>
<dbReference type="SMART" id="SM01386">
    <property type="entry name" value="Ribosomal_S13_N"/>
    <property type="match status" value="1"/>
</dbReference>
<protein>
    <submittedName>
        <fullName evidence="6">Ribosomal 40S subunit protein S13</fullName>
    </submittedName>
</protein>
<dbReference type="FunFam" id="4.10.860.130:FF:000001">
    <property type="entry name" value="40S ribosomal protein S13"/>
    <property type="match status" value="1"/>
</dbReference>
<evidence type="ECO:0000313" key="6">
    <source>
        <dbReference type="EMBL" id="KAJ3047234.1"/>
    </source>
</evidence>
<dbReference type="InterPro" id="IPR000589">
    <property type="entry name" value="Ribosomal_uS15"/>
</dbReference>
<dbReference type="AlphaFoldDB" id="A0AAD5S8I0"/>
<dbReference type="HAMAP" id="MF_01343_A">
    <property type="entry name" value="Ribosomal_uS15_A"/>
    <property type="match status" value="1"/>
</dbReference>
<evidence type="ECO:0000313" key="7">
    <source>
        <dbReference type="Proteomes" id="UP001212841"/>
    </source>
</evidence>
<dbReference type="PANTHER" id="PTHR11885">
    <property type="entry name" value="RIBOSOMAL PROTEIN S15P/S13E"/>
    <property type="match status" value="1"/>
</dbReference>
<dbReference type="PANTHER" id="PTHR11885:SF6">
    <property type="entry name" value="SMALL RIBOSOMAL SUBUNIT PROTEIN US15"/>
    <property type="match status" value="1"/>
</dbReference>
<organism evidence="6 7">
    <name type="scientific">Rhizophlyctis rosea</name>
    <dbReference type="NCBI Taxonomy" id="64517"/>
    <lineage>
        <taxon>Eukaryota</taxon>
        <taxon>Fungi</taxon>
        <taxon>Fungi incertae sedis</taxon>
        <taxon>Chytridiomycota</taxon>
        <taxon>Chytridiomycota incertae sedis</taxon>
        <taxon>Chytridiomycetes</taxon>
        <taxon>Rhizophlyctidales</taxon>
        <taxon>Rhizophlyctidaceae</taxon>
        <taxon>Rhizophlyctis</taxon>
    </lineage>
</organism>
<sequence>MGRMHAPGKGIASSALPYRRTPPSWLKTTTEEVIDQIGKLAKKGLTPSQIGVILRDQHGIAQVRNVTGNKILRILKSNGLAPEIPEDLYHLIKKAVAVRKHLERNRKDADAKFRLILIESRVHRLARYYKTAGQLPPNWKYESSTASALVA</sequence>
<keyword evidence="7" id="KW-1185">Reference proteome</keyword>
<evidence type="ECO:0000256" key="2">
    <source>
        <dbReference type="ARBA" id="ARBA00022980"/>
    </source>
</evidence>
<dbReference type="GO" id="GO:0006412">
    <property type="term" value="P:translation"/>
    <property type="evidence" value="ECO:0007669"/>
    <property type="project" value="InterPro"/>
</dbReference>
<dbReference type="Gene3D" id="4.10.860.130">
    <property type="match status" value="1"/>
</dbReference>
<dbReference type="Pfam" id="PF00312">
    <property type="entry name" value="Ribosomal_S15"/>
    <property type="match status" value="1"/>
</dbReference>
<keyword evidence="2 4" id="KW-0689">Ribosomal protein</keyword>
<name>A0AAD5S8I0_9FUNG</name>
<dbReference type="GO" id="GO:0022627">
    <property type="term" value="C:cytosolic small ribosomal subunit"/>
    <property type="evidence" value="ECO:0007669"/>
    <property type="project" value="TreeGrafter"/>
</dbReference>
<comment type="caution">
    <text evidence="6">The sequence shown here is derived from an EMBL/GenBank/DDBJ whole genome shotgun (WGS) entry which is preliminary data.</text>
</comment>
<feature type="domain" description="Small ribosomal subunit protein uS15 N-terminal" evidence="5">
    <location>
        <begin position="1"/>
        <end position="60"/>
    </location>
</feature>
<dbReference type="CDD" id="cd00353">
    <property type="entry name" value="Ribosomal_S15p_S13e"/>
    <property type="match status" value="1"/>
</dbReference>
<dbReference type="InterPro" id="IPR012606">
    <property type="entry name" value="Ribosomal_uS15_N"/>
</dbReference>
<dbReference type="PROSITE" id="PS00362">
    <property type="entry name" value="RIBOSOMAL_S15"/>
    <property type="match status" value="1"/>
</dbReference>
<dbReference type="InterPro" id="IPR009068">
    <property type="entry name" value="uS15_NS1_RNA-bd_sf"/>
</dbReference>
<dbReference type="FunFam" id="1.10.287.10:FF:000003">
    <property type="entry name" value="40S ribosomal protein S13"/>
    <property type="match status" value="1"/>
</dbReference>
<dbReference type="SMART" id="SM01387">
    <property type="entry name" value="Ribosomal_S15"/>
    <property type="match status" value="1"/>
</dbReference>
<keyword evidence="3 4" id="KW-0687">Ribonucleoprotein</keyword>
<evidence type="ECO:0000256" key="4">
    <source>
        <dbReference type="RuleBase" id="RU003919"/>
    </source>
</evidence>
<proteinExistence type="inferred from homology"/>
<gene>
    <name evidence="6" type="primary">RPS13</name>
    <name evidence="6" type="ORF">HK097_000107</name>
</gene>
<accession>A0AAD5S8I0</accession>
<dbReference type="SUPFAM" id="SSF47060">
    <property type="entry name" value="S15/NS1 RNA-binding domain"/>
    <property type="match status" value="1"/>
</dbReference>
<dbReference type="Proteomes" id="UP001212841">
    <property type="component" value="Unassembled WGS sequence"/>
</dbReference>
<reference evidence="6" key="1">
    <citation type="submission" date="2020-05" db="EMBL/GenBank/DDBJ databases">
        <title>Phylogenomic resolution of chytrid fungi.</title>
        <authorList>
            <person name="Stajich J.E."/>
            <person name="Amses K."/>
            <person name="Simmons R."/>
            <person name="Seto K."/>
            <person name="Myers J."/>
            <person name="Bonds A."/>
            <person name="Quandt C.A."/>
            <person name="Barry K."/>
            <person name="Liu P."/>
            <person name="Grigoriev I."/>
            <person name="Longcore J.E."/>
            <person name="James T.Y."/>
        </authorList>
    </citation>
    <scope>NUCLEOTIDE SEQUENCE</scope>
    <source>
        <strain evidence="6">JEL0318</strain>
    </source>
</reference>
<dbReference type="EMBL" id="JADGJD010001002">
    <property type="protein sequence ID" value="KAJ3047234.1"/>
    <property type="molecule type" value="Genomic_DNA"/>
</dbReference>
<dbReference type="Gene3D" id="1.10.287.10">
    <property type="entry name" value="S15/NS1, RNA-binding"/>
    <property type="match status" value="1"/>
</dbReference>
<dbReference type="NCBIfam" id="NF006331">
    <property type="entry name" value="PRK08561.1"/>
    <property type="match status" value="1"/>
</dbReference>
<dbReference type="GO" id="GO:0005730">
    <property type="term" value="C:nucleolus"/>
    <property type="evidence" value="ECO:0007669"/>
    <property type="project" value="TreeGrafter"/>
</dbReference>
<dbReference type="GO" id="GO:0003735">
    <property type="term" value="F:structural constituent of ribosome"/>
    <property type="evidence" value="ECO:0007669"/>
    <property type="project" value="InterPro"/>
</dbReference>